<dbReference type="EMBL" id="JAZHXI010000020">
    <property type="protein sequence ID" value="KAL2060866.1"/>
    <property type="molecule type" value="Genomic_DNA"/>
</dbReference>
<comment type="caution">
    <text evidence="3">The sequence shown here is derived from an EMBL/GenBank/DDBJ whole genome shotgun (WGS) entry which is preliminary data.</text>
</comment>
<protein>
    <recommendedName>
        <fullName evidence="2">Xylanolytic transcriptional activator regulatory domain-containing protein</fullName>
    </recommendedName>
</protein>
<evidence type="ECO:0000313" key="4">
    <source>
        <dbReference type="Proteomes" id="UP001595075"/>
    </source>
</evidence>
<name>A0ABR4BT98_9HELO</name>
<dbReference type="PANTHER" id="PTHR31668">
    <property type="entry name" value="GLUCOSE TRANSPORT TRANSCRIPTION REGULATOR RGT1-RELATED-RELATED"/>
    <property type="match status" value="1"/>
</dbReference>
<dbReference type="SMART" id="SM00906">
    <property type="entry name" value="Fungal_trans"/>
    <property type="match status" value="1"/>
</dbReference>
<gene>
    <name evidence="3" type="ORF">VTL71DRAFT_8918</name>
</gene>
<organism evidence="3 4">
    <name type="scientific">Oculimacula yallundae</name>
    <dbReference type="NCBI Taxonomy" id="86028"/>
    <lineage>
        <taxon>Eukaryota</taxon>
        <taxon>Fungi</taxon>
        <taxon>Dikarya</taxon>
        <taxon>Ascomycota</taxon>
        <taxon>Pezizomycotina</taxon>
        <taxon>Leotiomycetes</taxon>
        <taxon>Helotiales</taxon>
        <taxon>Ploettnerulaceae</taxon>
        <taxon>Oculimacula</taxon>
    </lineage>
</organism>
<keyword evidence="1" id="KW-0539">Nucleus</keyword>
<dbReference type="Pfam" id="PF04082">
    <property type="entry name" value="Fungal_trans"/>
    <property type="match status" value="1"/>
</dbReference>
<dbReference type="InterPro" id="IPR050797">
    <property type="entry name" value="Carb_Metab_Trans_Reg"/>
</dbReference>
<evidence type="ECO:0000256" key="1">
    <source>
        <dbReference type="ARBA" id="ARBA00023242"/>
    </source>
</evidence>
<accession>A0ABR4BT98</accession>
<keyword evidence="4" id="KW-1185">Reference proteome</keyword>
<reference evidence="3 4" key="1">
    <citation type="journal article" date="2024" name="Commun. Biol.">
        <title>Comparative genomic analysis of thermophilic fungi reveals convergent evolutionary adaptations and gene losses.</title>
        <authorList>
            <person name="Steindorff A.S."/>
            <person name="Aguilar-Pontes M.V."/>
            <person name="Robinson A.J."/>
            <person name="Andreopoulos B."/>
            <person name="LaButti K."/>
            <person name="Kuo A."/>
            <person name="Mondo S."/>
            <person name="Riley R."/>
            <person name="Otillar R."/>
            <person name="Haridas S."/>
            <person name="Lipzen A."/>
            <person name="Grimwood J."/>
            <person name="Schmutz J."/>
            <person name="Clum A."/>
            <person name="Reid I.D."/>
            <person name="Moisan M.C."/>
            <person name="Butler G."/>
            <person name="Nguyen T.T.M."/>
            <person name="Dewar K."/>
            <person name="Conant G."/>
            <person name="Drula E."/>
            <person name="Henrissat B."/>
            <person name="Hansel C."/>
            <person name="Singer S."/>
            <person name="Hutchinson M.I."/>
            <person name="de Vries R.P."/>
            <person name="Natvig D.O."/>
            <person name="Powell A.J."/>
            <person name="Tsang A."/>
            <person name="Grigoriev I.V."/>
        </authorList>
    </citation>
    <scope>NUCLEOTIDE SEQUENCE [LARGE SCALE GENOMIC DNA]</scope>
    <source>
        <strain evidence="3 4">CBS 494.80</strain>
    </source>
</reference>
<dbReference type="InterPro" id="IPR007219">
    <property type="entry name" value="XnlR_reg_dom"/>
</dbReference>
<dbReference type="CDD" id="cd12148">
    <property type="entry name" value="fungal_TF_MHR"/>
    <property type="match status" value="1"/>
</dbReference>
<sequence length="554" mass="61953">MEFDTAFDKSPTSGFNGTSLDSLNAVSFEDFFGATPSVQAQERSLDNLPSMAAELCGLTGDMDPYVLRRYRYNDNSEFEFSKLSIRATQDEAVPVQFLLSPTDLSSASRTEAELEDGGLRSMDSDRERLSELIPIEIGKRLIQLFIRFVCPQFPILSKTAPPDPQTAPIVQLLAAIYCVAQPFAIYDDRLCIDFAYRAPSTETLFNISWRSLNRALNLPTLAAVQSGLVLLLRPPVNELVLDSGFKWSLLGTVVSLAQSIGLHLDASSWKLPREELLLRKRISWAVYAFDNWLALSLGRPSHINKLDWLIVQLEAADLGDETDNLPPKLSICLQFSRLTSILDRVLTELYSVRIATTLASNHKATLQASQPLLVLLTSWYQSLDSYFHNTTTEDLSGDPDPRSSVHLCYYAVKIVIIRALLRPFYHAGATQSTDPRERANWESATYHSRLGAKMCANAAVKHVASLRAAHYQAFWAPWCKTHLAMITNLHCLLAITSPQDEFTGAMSSLNQARAIFRVQARSCPMIQFALLRIDAIFWVGFDAVINNNNHDILQ</sequence>
<proteinExistence type="predicted"/>
<dbReference type="PANTHER" id="PTHR31668:SF4">
    <property type="entry name" value="TRANSCRIPTIONAL ACTIVATOR PROTEIN DAL81"/>
    <property type="match status" value="1"/>
</dbReference>
<feature type="domain" description="Xylanolytic transcriptional activator regulatory" evidence="2">
    <location>
        <begin position="246"/>
        <end position="321"/>
    </location>
</feature>
<dbReference type="Proteomes" id="UP001595075">
    <property type="component" value="Unassembled WGS sequence"/>
</dbReference>
<evidence type="ECO:0000313" key="3">
    <source>
        <dbReference type="EMBL" id="KAL2060866.1"/>
    </source>
</evidence>
<evidence type="ECO:0000259" key="2">
    <source>
        <dbReference type="SMART" id="SM00906"/>
    </source>
</evidence>